<dbReference type="Proteomes" id="UP000703661">
    <property type="component" value="Unassembled WGS sequence"/>
</dbReference>
<feature type="region of interest" description="Disordered" evidence="1">
    <location>
        <begin position="572"/>
        <end position="781"/>
    </location>
</feature>
<sequence>SSAPPSSLTPVIDIPESSADRRASYIIPPIQFGNPESDALPQSISTPEPGKLTVPAPAPDISVHRTMSHPDEPIGDGSSSLRVKFKNRVNNTLASIKSSSNLRDKFKAQAQESNEPSSSSLTRRLSAVITHTTSDVTQQHQRQQDTNESEDGNKNRNSKAFWTFPRVRPESNQSSRPHVSWGADSSITFDDPKSKSTQDTDMRSPEPLSADDESLTLHQQLQGLKVEEADSDNSLDIILPVDYEDYTQFAELPLKKRKKMERSLAAASALTRQGSNKRPNSMRVSADAVKRFLKHESTKSNVSNVSKDGGDESLETQSREIGAINGNKKRPQLSTESDNSSKRPGLQTSEWRRSIMRSLHLGKGQQGSGKIGDTESSLNCAQSPTPLGTATETLKSQPGLQSTAPEAATRPSRSNTTRSRSLSNATHPALLAASIAKPRSPGLRRETLEMAMRRRRQSSAARSNISDTEVPPPLPPSSEFFNYDNISTTNITHTFTSFTLELAEMYAHDVMNNSVVPGLFNFKRRSPRLTVSSNVMELDTDQEFRAFDSDGDAISGYTGDADVSMDEINVGSPKWPTTPKLASAHFKSRVREPSFAATSPSRRKISSIDGDSDTVPELPTLTIRTRDLNRSSGGRGSGGGHTSPRSPRRAGGSSMTLRSANRGMLGSPTSPTGPSSPTKSTRTPMSIEEITSWKPKNVSPQTTRPQIPMLDTKPLKPSSRGSGISTSTTLVPPSSSRAPYSQMTQSPVVMSPGSDEDDPFTARQHYHQQSTSSSSSRYPQHLHQISGDTLVSSHPRYISTASTLSAGSGYHQYHQAPTGLTEAQEFDPRQEFPPTTPADLKEMDFEALLATAEQEQQKGWEDLMVQKRTTASTPIVAPIPSRVTTTVMSTKSSSFQRQPQQQQQPDVPPLRIASSSKNNRSTGQYQQRGSLTFDLGPSDDGGTGTGTGTGTGSDRSMRTKRVMKKKMSVIRLTGNGNANVQVQGRREDD</sequence>
<organism evidence="2 3">
    <name type="scientific">Entomortierella chlamydospora</name>
    <dbReference type="NCBI Taxonomy" id="101097"/>
    <lineage>
        <taxon>Eukaryota</taxon>
        <taxon>Fungi</taxon>
        <taxon>Fungi incertae sedis</taxon>
        <taxon>Mucoromycota</taxon>
        <taxon>Mortierellomycotina</taxon>
        <taxon>Mortierellomycetes</taxon>
        <taxon>Mortierellales</taxon>
        <taxon>Mortierellaceae</taxon>
        <taxon>Entomortierella</taxon>
    </lineage>
</organism>
<feature type="compositionally biased region" description="Low complexity" evidence="1">
    <location>
        <begin position="642"/>
        <end position="654"/>
    </location>
</feature>
<feature type="compositionally biased region" description="Polar residues" evidence="1">
    <location>
        <begin position="737"/>
        <end position="748"/>
    </location>
</feature>
<feature type="compositionally biased region" description="Basic and acidic residues" evidence="1">
    <location>
        <begin position="190"/>
        <end position="204"/>
    </location>
</feature>
<comment type="caution">
    <text evidence="2">The sequence shown here is derived from an EMBL/GenBank/DDBJ whole genome shotgun (WGS) entry which is preliminary data.</text>
</comment>
<feature type="compositionally biased region" description="Low complexity" evidence="1">
    <location>
        <begin position="881"/>
        <end position="905"/>
    </location>
</feature>
<dbReference type="AlphaFoldDB" id="A0A9P6STT4"/>
<feature type="compositionally biased region" description="Basic and acidic residues" evidence="1">
    <location>
        <begin position="443"/>
        <end position="452"/>
    </location>
</feature>
<feature type="non-terminal residue" evidence="2">
    <location>
        <position position="1"/>
    </location>
</feature>
<feature type="compositionally biased region" description="Low complexity" evidence="1">
    <location>
        <begin position="718"/>
        <end position="736"/>
    </location>
</feature>
<gene>
    <name evidence="2" type="ORF">BGZ80_006139</name>
</gene>
<feature type="compositionally biased region" description="Polar residues" evidence="1">
    <location>
        <begin position="110"/>
        <end position="146"/>
    </location>
</feature>
<feature type="compositionally biased region" description="Polar residues" evidence="1">
    <location>
        <begin position="170"/>
        <end position="188"/>
    </location>
</feature>
<reference evidence="2" key="1">
    <citation type="journal article" date="2020" name="Fungal Divers.">
        <title>Resolving the Mortierellaceae phylogeny through synthesis of multi-gene phylogenetics and phylogenomics.</title>
        <authorList>
            <person name="Vandepol N."/>
            <person name="Liber J."/>
            <person name="Desiro A."/>
            <person name="Na H."/>
            <person name="Kennedy M."/>
            <person name="Barry K."/>
            <person name="Grigoriev I.V."/>
            <person name="Miller A.N."/>
            <person name="O'Donnell K."/>
            <person name="Stajich J.E."/>
            <person name="Bonito G."/>
        </authorList>
    </citation>
    <scope>NUCLEOTIDE SEQUENCE</scope>
    <source>
        <strain evidence="2">NRRL 2769</strain>
    </source>
</reference>
<name>A0A9P6STT4_9FUNG</name>
<protein>
    <submittedName>
        <fullName evidence="2">Uncharacterized protein</fullName>
    </submittedName>
</protein>
<evidence type="ECO:0000256" key="1">
    <source>
        <dbReference type="SAM" id="MobiDB-lite"/>
    </source>
</evidence>
<feature type="region of interest" description="Disordered" evidence="1">
    <location>
        <begin position="29"/>
        <end position="81"/>
    </location>
</feature>
<feature type="non-terminal residue" evidence="2">
    <location>
        <position position="989"/>
    </location>
</feature>
<feature type="compositionally biased region" description="Gly residues" evidence="1">
    <location>
        <begin position="939"/>
        <end position="951"/>
    </location>
</feature>
<evidence type="ECO:0000313" key="3">
    <source>
        <dbReference type="Proteomes" id="UP000703661"/>
    </source>
</evidence>
<feature type="region of interest" description="Disordered" evidence="1">
    <location>
        <begin position="880"/>
        <end position="960"/>
    </location>
</feature>
<evidence type="ECO:0000313" key="2">
    <source>
        <dbReference type="EMBL" id="KAG0001665.1"/>
    </source>
</evidence>
<dbReference type="EMBL" id="JAAAID010003017">
    <property type="protein sequence ID" value="KAG0001665.1"/>
    <property type="molecule type" value="Genomic_DNA"/>
</dbReference>
<feature type="region of interest" description="Disordered" evidence="1">
    <location>
        <begin position="295"/>
        <end position="478"/>
    </location>
</feature>
<feature type="compositionally biased region" description="Polar residues" evidence="1">
    <location>
        <begin position="913"/>
        <end position="930"/>
    </location>
</feature>
<feature type="region of interest" description="Disordered" evidence="1">
    <location>
        <begin position="96"/>
        <end position="213"/>
    </location>
</feature>
<feature type="compositionally biased region" description="Low complexity" evidence="1">
    <location>
        <begin position="407"/>
        <end position="426"/>
    </location>
</feature>
<feature type="compositionally biased region" description="Low complexity" evidence="1">
    <location>
        <begin position="667"/>
        <end position="684"/>
    </location>
</feature>
<accession>A0A9P6STT4</accession>
<proteinExistence type="predicted"/>
<keyword evidence="3" id="KW-1185">Reference proteome</keyword>
<feature type="compositionally biased region" description="Polar residues" evidence="1">
    <location>
        <begin position="374"/>
        <end position="404"/>
    </location>
</feature>